<feature type="transmembrane region" description="Helical" evidence="1">
    <location>
        <begin position="337"/>
        <end position="355"/>
    </location>
</feature>
<evidence type="ECO:0000313" key="2">
    <source>
        <dbReference type="EMBL" id="SHH89767.1"/>
    </source>
</evidence>
<feature type="transmembrane region" description="Helical" evidence="1">
    <location>
        <begin position="308"/>
        <end position="325"/>
    </location>
</feature>
<feature type="transmembrane region" description="Helical" evidence="1">
    <location>
        <begin position="479"/>
        <end position="498"/>
    </location>
</feature>
<name>A0A1M5WQE8_9FIRM</name>
<dbReference type="EMBL" id="FQXO01000133">
    <property type="protein sequence ID" value="SHH89767.1"/>
    <property type="molecule type" value="Genomic_DNA"/>
</dbReference>
<feature type="transmembrane region" description="Helical" evidence="1">
    <location>
        <begin position="558"/>
        <end position="582"/>
    </location>
</feature>
<sequence length="640" mass="73938">MNTKKILITVLLLLIFISFFSKLVLAENRTKLIMIILDELDFDLTEKITQNTKNSVGIMNTKTGYFYSFKNEESYFLTIATGRRVKISSKSYKGIIKNRDGSLYIIGFEDIIRELKKEYLTFSREISTFGDFFNKRGIKIGYIGNDSSSLIAANINGYIEYGENKVVYEEKWLNDKSREILEKADILILSYELNNKEERIELLKKYIEKMKCNMIIFPKTISGDVNIKWNTTLVPVVYITPDNKEGLLISSTTRREGVITSLDIFPDAANLFGISTDRFIGSSIKIMPENRPILKCKNYLKEFLNLNIIKYIFHGIIIALQLFVIFSKNLEKQACKFLMYTILSIIFFSLLFGFFKIHKSIIIYCIIVLMSSFLLSFLLIKKEKAVKYLSIFTNILILYGIFLNNNIIYDSFIGYNNIVAGGRFYGLNNEIMGVLLATSIIVYFSIREKIKDKIVLSLFFIIYFPLIILALSGKYGVNFGGYITSILLFFILIYEMFYHSEINKSIILLIFGSIFFLLNFIIQFNGYSLNHIGKLLSRIETVGFIELFDVIINKLKQLIIMVLVPPWSIISLGQLYYVYGLYRDENICMRDFKDLNIGKCIYIIFIGSIISTFINDTGIISFVYMNTYLIAILVSLHNIK</sequence>
<proteinExistence type="predicted"/>
<gene>
    <name evidence="2" type="ORF">SAMN02745135_02593</name>
</gene>
<dbReference type="AlphaFoldDB" id="A0A1M5WQE8"/>
<keyword evidence="1" id="KW-0472">Membrane</keyword>
<feature type="transmembrane region" description="Helical" evidence="1">
    <location>
        <begin position="429"/>
        <end position="446"/>
    </location>
</feature>
<keyword evidence="3" id="KW-1185">Reference proteome</keyword>
<keyword evidence="1" id="KW-0812">Transmembrane</keyword>
<protein>
    <submittedName>
        <fullName evidence="2">Uncharacterized protein</fullName>
    </submittedName>
</protein>
<evidence type="ECO:0000313" key="3">
    <source>
        <dbReference type="Proteomes" id="UP000183967"/>
    </source>
</evidence>
<feature type="transmembrane region" description="Helical" evidence="1">
    <location>
        <begin position="361"/>
        <end position="379"/>
    </location>
</feature>
<feature type="transmembrane region" description="Helical" evidence="1">
    <location>
        <begin position="594"/>
        <end position="613"/>
    </location>
</feature>
<dbReference type="OrthoDB" id="3199331at2"/>
<dbReference type="RefSeq" id="WP_073198140.1">
    <property type="nucleotide sequence ID" value="NZ_FQXO01000133.1"/>
</dbReference>
<evidence type="ECO:0000256" key="1">
    <source>
        <dbReference type="SAM" id="Phobius"/>
    </source>
</evidence>
<feature type="transmembrane region" description="Helical" evidence="1">
    <location>
        <begin position="391"/>
        <end position="409"/>
    </location>
</feature>
<reference evidence="3" key="1">
    <citation type="submission" date="2016-11" db="EMBL/GenBank/DDBJ databases">
        <authorList>
            <person name="Varghese N."/>
            <person name="Submissions S."/>
        </authorList>
    </citation>
    <scope>NUCLEOTIDE SEQUENCE [LARGE SCALE GENOMIC DNA]</scope>
    <source>
        <strain evidence="3">DSM 13643</strain>
    </source>
</reference>
<dbReference type="Proteomes" id="UP000183967">
    <property type="component" value="Unassembled WGS sequence"/>
</dbReference>
<keyword evidence="1" id="KW-1133">Transmembrane helix</keyword>
<accession>A0A1M5WQE8</accession>
<feature type="transmembrane region" description="Helical" evidence="1">
    <location>
        <begin position="453"/>
        <end position="473"/>
    </location>
</feature>
<organism evidence="2 3">
    <name type="scientific">Caloranaerobacter azorensis DSM 13643</name>
    <dbReference type="NCBI Taxonomy" id="1121264"/>
    <lineage>
        <taxon>Bacteria</taxon>
        <taxon>Bacillati</taxon>
        <taxon>Bacillota</taxon>
        <taxon>Tissierellia</taxon>
        <taxon>Tissierellales</taxon>
        <taxon>Thermohalobacteraceae</taxon>
        <taxon>Caloranaerobacter</taxon>
    </lineage>
</organism>
<feature type="transmembrane region" description="Helical" evidence="1">
    <location>
        <begin position="505"/>
        <end position="524"/>
    </location>
</feature>